<name>A0A178KLK1_9GAMM</name>
<proteinExistence type="predicted"/>
<comment type="caution">
    <text evidence="3">The sequence shown here is derived from an EMBL/GenBank/DDBJ whole genome shotgun (WGS) entry which is preliminary data.</text>
</comment>
<accession>A0A178KLK1</accession>
<dbReference type="Pfam" id="PF21959">
    <property type="entry name" value="DUF6923"/>
    <property type="match status" value="1"/>
</dbReference>
<dbReference type="SUPFAM" id="SSF63825">
    <property type="entry name" value="YWTD domain"/>
    <property type="match status" value="1"/>
</dbReference>
<dbReference type="NCBIfam" id="TIGR02595">
    <property type="entry name" value="PEP_CTERM"/>
    <property type="match status" value="1"/>
</dbReference>
<sequence>MTNYKHTLIKAAGLLASSIFANSASAAPIGFGVDGDTTSSTLYSIDFATGTGTAIGGIGAVGFNDVEGISFFGSTLYGIDDSSNSLITIDTATGVGTSVGGLGVSITNPGFAISSSGLAIAGDNNDLWTVDLTTGAATSLNSSVGFDLEGLTFLGEVLFGVDTSEDSLYTINTMTGVATLVGAGGTLTGLSPEAALATDGISLFAADDDGDYFKIDPLTGAATIITTSGTDVEGLTIRVPEPATLFGMGLLSLCLVRRKVRS</sequence>
<keyword evidence="4" id="KW-1185">Reference proteome</keyword>
<evidence type="ECO:0000256" key="1">
    <source>
        <dbReference type="SAM" id="SignalP"/>
    </source>
</evidence>
<evidence type="ECO:0000313" key="4">
    <source>
        <dbReference type="Proteomes" id="UP000078503"/>
    </source>
</evidence>
<reference evidence="3 4" key="1">
    <citation type="submission" date="2016-03" db="EMBL/GenBank/DDBJ databases">
        <title>Photobacterium proteolyticum sp. nov. a protease producing bacterium isolated from ocean sediments of Laizhou Bay.</title>
        <authorList>
            <person name="Li Y."/>
        </authorList>
    </citation>
    <scope>NUCLEOTIDE SEQUENCE [LARGE SCALE GENOMIC DNA]</scope>
    <source>
        <strain evidence="3 4">R-40508</strain>
    </source>
</reference>
<dbReference type="InterPro" id="IPR054215">
    <property type="entry name" value="DUF6923"/>
</dbReference>
<organism evidence="3 4">
    <name type="scientific">Photobacterium jeanii</name>
    <dbReference type="NCBI Taxonomy" id="858640"/>
    <lineage>
        <taxon>Bacteria</taxon>
        <taxon>Pseudomonadati</taxon>
        <taxon>Pseudomonadota</taxon>
        <taxon>Gammaproteobacteria</taxon>
        <taxon>Vibrionales</taxon>
        <taxon>Vibrionaceae</taxon>
        <taxon>Photobacterium</taxon>
    </lineage>
</organism>
<feature type="signal peptide" evidence="1">
    <location>
        <begin position="1"/>
        <end position="26"/>
    </location>
</feature>
<gene>
    <name evidence="3" type="ORF">A3K86_03545</name>
</gene>
<protein>
    <recommendedName>
        <fullName evidence="2">DUF6923 domain-containing protein</fullName>
    </recommendedName>
</protein>
<dbReference type="STRING" id="858640.A3K86_03545"/>
<dbReference type="InterPro" id="IPR013424">
    <property type="entry name" value="Ice-binding_C"/>
</dbReference>
<keyword evidence="1" id="KW-0732">Signal</keyword>
<feature type="chain" id="PRO_5008090449" description="DUF6923 domain-containing protein" evidence="1">
    <location>
        <begin position="27"/>
        <end position="262"/>
    </location>
</feature>
<dbReference type="RefSeq" id="WP_068327777.1">
    <property type="nucleotide sequence ID" value="NZ_LVHF01000012.1"/>
</dbReference>
<evidence type="ECO:0000313" key="3">
    <source>
        <dbReference type="EMBL" id="OAN18006.1"/>
    </source>
</evidence>
<feature type="domain" description="DUF6923" evidence="2">
    <location>
        <begin position="76"/>
        <end position="184"/>
    </location>
</feature>
<dbReference type="AlphaFoldDB" id="A0A178KLK1"/>
<dbReference type="Proteomes" id="UP000078503">
    <property type="component" value="Unassembled WGS sequence"/>
</dbReference>
<evidence type="ECO:0000259" key="2">
    <source>
        <dbReference type="Pfam" id="PF21959"/>
    </source>
</evidence>
<dbReference type="EMBL" id="LVHF01000012">
    <property type="protein sequence ID" value="OAN18006.1"/>
    <property type="molecule type" value="Genomic_DNA"/>
</dbReference>